<organism evidence="7 8">
    <name type="scientific">Acetoanaerobium pronyense</name>
    <dbReference type="NCBI Taxonomy" id="1482736"/>
    <lineage>
        <taxon>Bacteria</taxon>
        <taxon>Bacillati</taxon>
        <taxon>Bacillota</taxon>
        <taxon>Clostridia</taxon>
        <taxon>Peptostreptococcales</taxon>
        <taxon>Filifactoraceae</taxon>
        <taxon>Acetoanaerobium</taxon>
    </lineage>
</organism>
<dbReference type="InterPro" id="IPR000515">
    <property type="entry name" value="MetI-like"/>
</dbReference>
<evidence type="ECO:0000313" key="7">
    <source>
        <dbReference type="EMBL" id="MBP2026461.1"/>
    </source>
</evidence>
<feature type="transmembrane region" description="Helical" evidence="5">
    <location>
        <begin position="246"/>
        <end position="268"/>
    </location>
</feature>
<evidence type="ECO:0000256" key="3">
    <source>
        <dbReference type="ARBA" id="ARBA00022989"/>
    </source>
</evidence>
<dbReference type="CDD" id="cd06261">
    <property type="entry name" value="TM_PBP2"/>
    <property type="match status" value="2"/>
</dbReference>
<feature type="transmembrane region" description="Helical" evidence="5">
    <location>
        <begin position="521"/>
        <end position="546"/>
    </location>
</feature>
<feature type="transmembrane region" description="Helical" evidence="5">
    <location>
        <begin position="389"/>
        <end position="409"/>
    </location>
</feature>
<proteinExistence type="inferred from homology"/>
<dbReference type="PANTHER" id="PTHR43496:SF1">
    <property type="entry name" value="POLYGALACTURONAN_RHAMNOGALACTURONAN TRANSPORT SYSTEM PERMEASE PROTEIN YTEP"/>
    <property type="match status" value="1"/>
</dbReference>
<keyword evidence="8" id="KW-1185">Reference proteome</keyword>
<evidence type="ECO:0000256" key="2">
    <source>
        <dbReference type="ARBA" id="ARBA00022692"/>
    </source>
</evidence>
<comment type="subcellular location">
    <subcellularLocation>
        <location evidence="5">Cell membrane</location>
        <topology evidence="5">Multi-pass membrane protein</topology>
    </subcellularLocation>
    <subcellularLocation>
        <location evidence="1">Membrane</location>
        <topology evidence="1">Multi-pass membrane protein</topology>
    </subcellularLocation>
</comment>
<dbReference type="PANTHER" id="PTHR43496">
    <property type="entry name" value="PROTEIN LPLB"/>
    <property type="match status" value="1"/>
</dbReference>
<dbReference type="Proteomes" id="UP001314903">
    <property type="component" value="Unassembled WGS sequence"/>
</dbReference>
<evidence type="ECO:0000256" key="4">
    <source>
        <dbReference type="ARBA" id="ARBA00023136"/>
    </source>
</evidence>
<dbReference type="EMBL" id="JAGGLI010000002">
    <property type="protein sequence ID" value="MBP2026461.1"/>
    <property type="molecule type" value="Genomic_DNA"/>
</dbReference>
<feature type="transmembrane region" description="Helical" evidence="5">
    <location>
        <begin position="68"/>
        <end position="92"/>
    </location>
</feature>
<dbReference type="PROSITE" id="PS50928">
    <property type="entry name" value="ABC_TM1"/>
    <property type="match status" value="2"/>
</dbReference>
<keyword evidence="4 5" id="KW-0472">Membrane</keyword>
<accession>A0ABS4KH52</accession>
<dbReference type="Pfam" id="PF00528">
    <property type="entry name" value="BPD_transp_1"/>
    <property type="match status" value="2"/>
</dbReference>
<keyword evidence="5" id="KW-0813">Transport</keyword>
<feature type="transmembrane region" description="Helical" evidence="5">
    <location>
        <begin position="415"/>
        <end position="431"/>
    </location>
</feature>
<dbReference type="InterPro" id="IPR035906">
    <property type="entry name" value="MetI-like_sf"/>
</dbReference>
<name>A0ABS4KH52_9FIRM</name>
<feature type="transmembrane region" description="Helical" evidence="5">
    <location>
        <begin position="478"/>
        <end position="501"/>
    </location>
</feature>
<comment type="similarity">
    <text evidence="5">Belongs to the binding-protein-dependent transport system permease family.</text>
</comment>
<evidence type="ECO:0000256" key="5">
    <source>
        <dbReference type="RuleBase" id="RU363032"/>
    </source>
</evidence>
<evidence type="ECO:0000313" key="8">
    <source>
        <dbReference type="Proteomes" id="UP001314903"/>
    </source>
</evidence>
<evidence type="ECO:0000256" key="1">
    <source>
        <dbReference type="ARBA" id="ARBA00004141"/>
    </source>
</evidence>
<keyword evidence="2 5" id="KW-0812">Transmembrane</keyword>
<feature type="transmembrane region" description="Helical" evidence="5">
    <location>
        <begin position="356"/>
        <end position="377"/>
    </location>
</feature>
<feature type="transmembrane region" description="Helical" evidence="5">
    <location>
        <begin position="301"/>
        <end position="326"/>
    </location>
</feature>
<feature type="transmembrane region" description="Helical" evidence="5">
    <location>
        <begin position="104"/>
        <end position="126"/>
    </location>
</feature>
<protein>
    <submittedName>
        <fullName evidence="7">Iron(III) transport system permease protein</fullName>
    </submittedName>
</protein>
<dbReference type="SUPFAM" id="SSF161098">
    <property type="entry name" value="MetI-like"/>
    <property type="match status" value="2"/>
</dbReference>
<feature type="transmembrane region" description="Helical" evidence="5">
    <location>
        <begin position="21"/>
        <end position="48"/>
    </location>
</feature>
<reference evidence="7 8" key="1">
    <citation type="submission" date="2021-03" db="EMBL/GenBank/DDBJ databases">
        <title>Genomic Encyclopedia of Type Strains, Phase IV (KMG-IV): sequencing the most valuable type-strain genomes for metagenomic binning, comparative biology and taxonomic classification.</title>
        <authorList>
            <person name="Goeker M."/>
        </authorList>
    </citation>
    <scope>NUCLEOTIDE SEQUENCE [LARGE SCALE GENOMIC DNA]</scope>
    <source>
        <strain evidence="7 8">DSM 27512</strain>
    </source>
</reference>
<feature type="domain" description="ABC transmembrane type-1" evidence="6">
    <location>
        <begin position="69"/>
        <end position="268"/>
    </location>
</feature>
<sequence>MRKFSRGSRSLDTPFYDFFDLSTIIIILGLILIFILWPIMEVFIKSFFPDGSFSLEMYRIIFKNNRQLIYNSIFVSTLSTLGTIFIAISIALYATFSNTKIKGIISAILMLTMISPPFVSSLSYIILFGRRGLITHRLLGLSISPYGWHGIVMMQIAGSVSIAALLIIGIMSSIDRNLINASLDLGESPSNTVKKVILPLAKPGIVAASFLTFVKSISDFGTPIIIGGRFNVLATEAYLSVIGRGNLPRAAAISVIILIPSLFIFQIYRYHMESTQLLSASGAKLKNNDNFGFNMGKTLTFFLGFITSLFLTFMVLQYIAIFLSAISDYRTGTLIFTTEYIKAVRFSLMPSFFRSIRYSFIAGIATSIIGLLLSYYIERRNLKIGKTMDFISTLPYIMPGPFFGIAYILAFNKNPIAITGTGLIVVLNCIFRQIPISTKAASAALKNISIELEYAARDLGSPNIKVIWGIVMPLLKPAFLVSFVNTFTATMTTVGAIIFLITPSSRVATVEMFNVLRDGKYGLASVLASILIITTLIINVSFSALLMGNSKISKE</sequence>
<feature type="transmembrane region" description="Helical" evidence="5">
    <location>
        <begin position="146"/>
        <end position="168"/>
    </location>
</feature>
<comment type="caution">
    <text evidence="7">The sequence shown here is derived from an EMBL/GenBank/DDBJ whole genome shotgun (WGS) entry which is preliminary data.</text>
</comment>
<gene>
    <name evidence="7" type="ORF">J2Z35_000250</name>
</gene>
<dbReference type="Gene3D" id="1.10.3720.10">
    <property type="entry name" value="MetI-like"/>
    <property type="match status" value="2"/>
</dbReference>
<keyword evidence="3 5" id="KW-1133">Transmembrane helix</keyword>
<feature type="domain" description="ABC transmembrane type-1" evidence="6">
    <location>
        <begin position="352"/>
        <end position="542"/>
    </location>
</feature>
<evidence type="ECO:0000259" key="6">
    <source>
        <dbReference type="PROSITE" id="PS50928"/>
    </source>
</evidence>
<feature type="transmembrane region" description="Helical" evidence="5">
    <location>
        <begin position="204"/>
        <end position="226"/>
    </location>
</feature>